<comment type="caution">
    <text evidence="5">The sequence shown here is derived from an EMBL/GenBank/DDBJ whole genome shotgun (WGS) entry which is preliminary data.</text>
</comment>
<dbReference type="GeneID" id="70180107"/>
<dbReference type="InterPro" id="IPR007219">
    <property type="entry name" value="XnlR_reg_dom"/>
</dbReference>
<accession>A0A9P9BJ28</accession>
<sequence>MDATTTPSNRVGRRYRSKKQRPCDLCRTRKIQCKLQSQETVCELCRRLSRQCSYVLGPARRREQPRPGSGGNRMEQPPFNNVPFHEEQLSQPFNVFDPSGFNGDLALLEQWPTTTHPLLGGPFPEADGTNMTGDYNMGVSLGSLPELMPTSQFELRPSSQHTVPSTSSASPCDRAAPHTLAVARSPASSRDASQRALWPTEYSLEAKRGYSNQLIGLSCESDPFLLRHYKYDALDNYHMFRLDFRRVTGKARMLPAPPLEADAESHAGHTTATNVPVQFMMCDETIWSDDLKATERMLSRSGEGTEAADMALLHKIVDVQLGKKLIKLYSRFVHPRYPVLSPSDLRHMLSKDNRQAVSIGIQSAVFALAAPFTFLDDELSVSNGYGGVPTDELWDIAQRSFHRSSCFTHLSLLQLCLLLLNKPPENFVVAEPVKYWALSCTSVAIAETLGVNVEPKDWRIPREEVMLRRRLWWLMYVGHTWHALVCGRSSHINDTNWSVSPLHEEDFETSEAGSAEVGIFTRQQIPLCLAQSELAVIAADILREFYSVRAIAEPVVLTTLLARAQPLRTRIETWRQSHHPLLSTQAADSTKDDFGSGAFLRLQHLTLEIMILRALLRPLSNEAMPAEEKSLEPVSTIFENCAVCVTVAKEIVSSLGAKDFAQFWPHYTRFQICYVSTLLLLTLAQSGTGDIAIRNKELLDEWRDTLRMQARAWPLARLAAMRLDASFWKGIPSVIHGAGADSPALKLFEELASARQAQEDNGD</sequence>
<dbReference type="GO" id="GO:0001080">
    <property type="term" value="P:nitrogen catabolite activation of transcription from RNA polymerase II promoter"/>
    <property type="evidence" value="ECO:0007669"/>
    <property type="project" value="TreeGrafter"/>
</dbReference>
<feature type="domain" description="Zn(2)-C6 fungal-type" evidence="4">
    <location>
        <begin position="22"/>
        <end position="54"/>
    </location>
</feature>
<evidence type="ECO:0000256" key="3">
    <source>
        <dbReference type="SAM" id="MobiDB-lite"/>
    </source>
</evidence>
<evidence type="ECO:0000313" key="6">
    <source>
        <dbReference type="Proteomes" id="UP000756346"/>
    </source>
</evidence>
<dbReference type="PROSITE" id="PS50048">
    <property type="entry name" value="ZN2_CY6_FUNGAL_2"/>
    <property type="match status" value="1"/>
</dbReference>
<dbReference type="SMART" id="SM00906">
    <property type="entry name" value="Fungal_trans"/>
    <property type="match status" value="1"/>
</dbReference>
<reference evidence="5" key="1">
    <citation type="journal article" date="2021" name="Nat. Commun.">
        <title>Genetic determinants of endophytism in the Arabidopsis root mycobiome.</title>
        <authorList>
            <person name="Mesny F."/>
            <person name="Miyauchi S."/>
            <person name="Thiergart T."/>
            <person name="Pickel B."/>
            <person name="Atanasova L."/>
            <person name="Karlsson M."/>
            <person name="Huettel B."/>
            <person name="Barry K.W."/>
            <person name="Haridas S."/>
            <person name="Chen C."/>
            <person name="Bauer D."/>
            <person name="Andreopoulos W."/>
            <person name="Pangilinan J."/>
            <person name="LaButti K."/>
            <person name="Riley R."/>
            <person name="Lipzen A."/>
            <person name="Clum A."/>
            <person name="Drula E."/>
            <person name="Henrissat B."/>
            <person name="Kohler A."/>
            <person name="Grigoriev I.V."/>
            <person name="Martin F.M."/>
            <person name="Hacquard S."/>
        </authorList>
    </citation>
    <scope>NUCLEOTIDE SEQUENCE</scope>
    <source>
        <strain evidence="5">MPI-CAGE-CH-0230</strain>
    </source>
</reference>
<dbReference type="SUPFAM" id="SSF57701">
    <property type="entry name" value="Zn2/Cys6 DNA-binding domain"/>
    <property type="match status" value="1"/>
</dbReference>
<dbReference type="PANTHER" id="PTHR31668:SF4">
    <property type="entry name" value="TRANSCRIPTIONAL ACTIVATOR PROTEIN DAL81"/>
    <property type="match status" value="1"/>
</dbReference>
<name>A0A9P9BJ28_9PEZI</name>
<dbReference type="InterPro" id="IPR001138">
    <property type="entry name" value="Zn2Cys6_DnaBD"/>
</dbReference>
<keyword evidence="2" id="KW-0539">Nucleus</keyword>
<evidence type="ECO:0000259" key="4">
    <source>
        <dbReference type="PROSITE" id="PS50048"/>
    </source>
</evidence>
<dbReference type="GO" id="GO:0008270">
    <property type="term" value="F:zinc ion binding"/>
    <property type="evidence" value="ECO:0007669"/>
    <property type="project" value="InterPro"/>
</dbReference>
<evidence type="ECO:0000313" key="5">
    <source>
        <dbReference type="EMBL" id="KAH7024848.1"/>
    </source>
</evidence>
<dbReference type="PROSITE" id="PS00463">
    <property type="entry name" value="ZN2_CY6_FUNGAL_1"/>
    <property type="match status" value="1"/>
</dbReference>
<dbReference type="OrthoDB" id="1924787at2759"/>
<dbReference type="PANTHER" id="PTHR31668">
    <property type="entry name" value="GLUCOSE TRANSPORT TRANSCRIPTION REGULATOR RGT1-RELATED-RELATED"/>
    <property type="match status" value="1"/>
</dbReference>
<proteinExistence type="predicted"/>
<dbReference type="GO" id="GO:0005634">
    <property type="term" value="C:nucleus"/>
    <property type="evidence" value="ECO:0007669"/>
    <property type="project" value="TreeGrafter"/>
</dbReference>
<evidence type="ECO:0000256" key="1">
    <source>
        <dbReference type="ARBA" id="ARBA00022723"/>
    </source>
</evidence>
<protein>
    <recommendedName>
        <fullName evidence="4">Zn(2)-C6 fungal-type domain-containing protein</fullName>
    </recommendedName>
</protein>
<dbReference type="Pfam" id="PF04082">
    <property type="entry name" value="Fungal_trans"/>
    <property type="match status" value="1"/>
</dbReference>
<dbReference type="EMBL" id="JAGTJQ010000009">
    <property type="protein sequence ID" value="KAH7024848.1"/>
    <property type="molecule type" value="Genomic_DNA"/>
</dbReference>
<dbReference type="RefSeq" id="XP_046008396.1">
    <property type="nucleotide sequence ID" value="XM_046150561.1"/>
</dbReference>
<gene>
    <name evidence="5" type="ORF">B0I36DRAFT_250687</name>
</gene>
<dbReference type="GO" id="GO:0000981">
    <property type="term" value="F:DNA-binding transcription factor activity, RNA polymerase II-specific"/>
    <property type="evidence" value="ECO:0007669"/>
    <property type="project" value="InterPro"/>
</dbReference>
<dbReference type="GO" id="GO:0003677">
    <property type="term" value="F:DNA binding"/>
    <property type="evidence" value="ECO:0007669"/>
    <property type="project" value="InterPro"/>
</dbReference>
<keyword evidence="1" id="KW-0479">Metal-binding</keyword>
<dbReference type="InterPro" id="IPR050797">
    <property type="entry name" value="Carb_Metab_Trans_Reg"/>
</dbReference>
<dbReference type="InterPro" id="IPR036864">
    <property type="entry name" value="Zn2-C6_fun-type_DNA-bd_sf"/>
</dbReference>
<dbReference type="Proteomes" id="UP000756346">
    <property type="component" value="Unassembled WGS sequence"/>
</dbReference>
<organism evidence="5 6">
    <name type="scientific">Microdochium trichocladiopsis</name>
    <dbReference type="NCBI Taxonomy" id="1682393"/>
    <lineage>
        <taxon>Eukaryota</taxon>
        <taxon>Fungi</taxon>
        <taxon>Dikarya</taxon>
        <taxon>Ascomycota</taxon>
        <taxon>Pezizomycotina</taxon>
        <taxon>Sordariomycetes</taxon>
        <taxon>Xylariomycetidae</taxon>
        <taxon>Xylariales</taxon>
        <taxon>Microdochiaceae</taxon>
        <taxon>Microdochium</taxon>
    </lineage>
</organism>
<dbReference type="AlphaFoldDB" id="A0A9P9BJ28"/>
<keyword evidence="6" id="KW-1185">Reference proteome</keyword>
<dbReference type="GO" id="GO:0006351">
    <property type="term" value="P:DNA-templated transcription"/>
    <property type="evidence" value="ECO:0007669"/>
    <property type="project" value="InterPro"/>
</dbReference>
<dbReference type="Gene3D" id="4.10.240.10">
    <property type="entry name" value="Zn(2)-C6 fungal-type DNA-binding domain"/>
    <property type="match status" value="1"/>
</dbReference>
<dbReference type="CDD" id="cd12148">
    <property type="entry name" value="fungal_TF_MHR"/>
    <property type="match status" value="1"/>
</dbReference>
<feature type="region of interest" description="Disordered" evidence="3">
    <location>
        <begin position="59"/>
        <end position="84"/>
    </location>
</feature>
<evidence type="ECO:0000256" key="2">
    <source>
        <dbReference type="ARBA" id="ARBA00023242"/>
    </source>
</evidence>
<dbReference type="CDD" id="cd00067">
    <property type="entry name" value="GAL4"/>
    <property type="match status" value="1"/>
</dbReference>